<name>A0ABT0PNI1_9GAMM</name>
<sequence length="326" mass="37702">KVFWEFFNDYGALGIASCKSHCVQKTVFELLVLPKLKKIIRESDLKFFDEDSVAYGNSVLNEHDEYFMLLIKNMRRSDSVIDMFLKIPETFRPYLLWWLTKMQQFEIVNQILSVHEEYKKVLHVIDKSSGNSCLHQVLHHSHFYEFRTLVEMAQLRPLFGQENFEGKFPHDFYGAAILDVEPSDLVLSLKIIDFLFEVLPLEKVQVLLERLIIDFKGRGGRPLIHIVAYGLQNGLTLRYCPSIYQNSECHTDNIQQLEKVYPLLSTYLPVTANNYKTLADQLIESDLSSQAIVCILVALPEPYSREIVAELLQHDHGFVKGLLNTG</sequence>
<feature type="non-terminal residue" evidence="1">
    <location>
        <position position="326"/>
    </location>
</feature>
<reference evidence="1 2" key="1">
    <citation type="submission" date="2022-05" db="EMBL/GenBank/DDBJ databases">
        <authorList>
            <person name="Park J.-S."/>
        </authorList>
    </citation>
    <scope>NUCLEOTIDE SEQUENCE [LARGE SCALE GENOMIC DNA]</scope>
    <source>
        <strain evidence="1 2">2012CJ34-2</strain>
    </source>
</reference>
<dbReference type="Proteomes" id="UP001203338">
    <property type="component" value="Unassembled WGS sequence"/>
</dbReference>
<comment type="caution">
    <text evidence="1">The sequence shown here is derived from an EMBL/GenBank/DDBJ whole genome shotgun (WGS) entry which is preliminary data.</text>
</comment>
<evidence type="ECO:0000313" key="2">
    <source>
        <dbReference type="Proteomes" id="UP001203338"/>
    </source>
</evidence>
<proteinExistence type="predicted"/>
<organism evidence="1 2">
    <name type="scientific">Parendozoicomonas callyspongiae</name>
    <dbReference type="NCBI Taxonomy" id="2942213"/>
    <lineage>
        <taxon>Bacteria</taxon>
        <taxon>Pseudomonadati</taxon>
        <taxon>Pseudomonadota</taxon>
        <taxon>Gammaproteobacteria</taxon>
        <taxon>Oceanospirillales</taxon>
        <taxon>Endozoicomonadaceae</taxon>
        <taxon>Parendozoicomonas</taxon>
    </lineage>
</organism>
<dbReference type="EMBL" id="JAMFLX010000098">
    <property type="protein sequence ID" value="MCL6272287.1"/>
    <property type="molecule type" value="Genomic_DNA"/>
</dbReference>
<dbReference type="RefSeq" id="WP_249701980.1">
    <property type="nucleotide sequence ID" value="NZ_JAMFLX010000098.1"/>
</dbReference>
<feature type="non-terminal residue" evidence="1">
    <location>
        <position position="1"/>
    </location>
</feature>
<protein>
    <submittedName>
        <fullName evidence="1">Uncharacterized protein</fullName>
    </submittedName>
</protein>
<evidence type="ECO:0000313" key="1">
    <source>
        <dbReference type="EMBL" id="MCL6272287.1"/>
    </source>
</evidence>
<keyword evidence="2" id="KW-1185">Reference proteome</keyword>
<gene>
    <name evidence="1" type="ORF">M3P05_20435</name>
</gene>
<accession>A0ABT0PNI1</accession>